<gene>
    <name evidence="1" type="ORF">AA309_03330</name>
</gene>
<dbReference type="PATRIC" id="fig|1225564.3.peg.574"/>
<name>A0A0H1RH15_9HYPH</name>
<proteinExistence type="predicted"/>
<comment type="caution">
    <text evidence="1">The sequence shown here is derived from an EMBL/GenBank/DDBJ whole genome shotgun (WGS) entry which is preliminary data.</text>
</comment>
<reference evidence="1 2" key="1">
    <citation type="submission" date="2015-05" db="EMBL/GenBank/DDBJ databases">
        <title>Draft genome sequence of Microvirga vignae strain BR3299, a novel nitrogen fixing bacteria isolated from Brazil semi-aired region.</title>
        <authorList>
            <person name="Zilli J.E."/>
            <person name="Passos S.R."/>
            <person name="Leite J."/>
            <person name="Baldani J.I."/>
            <person name="Xavier G.R."/>
            <person name="Rumjaneck N.G."/>
            <person name="Simoes-Araujo J.L."/>
        </authorList>
    </citation>
    <scope>NUCLEOTIDE SEQUENCE [LARGE SCALE GENOMIC DNA]</scope>
    <source>
        <strain evidence="1 2">BR3299</strain>
    </source>
</reference>
<accession>A0A0H1RH15</accession>
<organism evidence="1 2">
    <name type="scientific">Microvirga vignae</name>
    <dbReference type="NCBI Taxonomy" id="1225564"/>
    <lineage>
        <taxon>Bacteria</taxon>
        <taxon>Pseudomonadati</taxon>
        <taxon>Pseudomonadota</taxon>
        <taxon>Alphaproteobacteria</taxon>
        <taxon>Hyphomicrobiales</taxon>
        <taxon>Methylobacteriaceae</taxon>
        <taxon>Microvirga</taxon>
    </lineage>
</organism>
<protein>
    <submittedName>
        <fullName evidence="1">Uncharacterized protein</fullName>
    </submittedName>
</protein>
<evidence type="ECO:0000313" key="2">
    <source>
        <dbReference type="Proteomes" id="UP000035489"/>
    </source>
</evidence>
<keyword evidence="2" id="KW-1185">Reference proteome</keyword>
<dbReference type="OrthoDB" id="7269818at2"/>
<dbReference type="RefSeq" id="WP_047187572.1">
    <property type="nucleotide sequence ID" value="NZ_LCYG01000012.1"/>
</dbReference>
<dbReference type="EMBL" id="LCYG01000012">
    <property type="protein sequence ID" value="KLK94488.1"/>
    <property type="molecule type" value="Genomic_DNA"/>
</dbReference>
<sequence length="97" mass="11253">MQEEKRKIGLPWYSRQDYPDIREMMADRHNLAPTYEQWLVAAENNESVGRQAGLEIVRILIEPSTFARWCAAQGLVPDSEARMRYVAEKQRQENSGA</sequence>
<dbReference type="AlphaFoldDB" id="A0A0H1RH15"/>
<evidence type="ECO:0000313" key="1">
    <source>
        <dbReference type="EMBL" id="KLK94488.1"/>
    </source>
</evidence>
<dbReference type="Proteomes" id="UP000035489">
    <property type="component" value="Unassembled WGS sequence"/>
</dbReference>
<dbReference type="STRING" id="1225564.AA309_03330"/>